<keyword evidence="1" id="KW-0597">Phosphoprotein</keyword>
<dbReference type="Pfam" id="PF00072">
    <property type="entry name" value="Response_reg"/>
    <property type="match status" value="1"/>
</dbReference>
<dbReference type="Gene3D" id="3.40.50.2300">
    <property type="match status" value="1"/>
</dbReference>
<proteinExistence type="predicted"/>
<accession>A0ABP8JPG9</accession>
<organism evidence="3 4">
    <name type="scientific">Hymenobacter koreensis</name>
    <dbReference type="NCBI Taxonomy" id="1084523"/>
    <lineage>
        <taxon>Bacteria</taxon>
        <taxon>Pseudomonadati</taxon>
        <taxon>Bacteroidota</taxon>
        <taxon>Cytophagia</taxon>
        <taxon>Cytophagales</taxon>
        <taxon>Hymenobacteraceae</taxon>
        <taxon>Hymenobacter</taxon>
    </lineage>
</organism>
<keyword evidence="4" id="KW-1185">Reference proteome</keyword>
<sequence>MHTILIDDNSTSVFLTELLLKREGFAQHIHSFGGAQEALDYLHETLPTRVPDVIFLDLNMPLMDGWEFLDALEPYQEKLAQRCRIYILTSSLAPTDAVRAKDYPLVSGLVHKPVDSQMLRSIREEISGRN</sequence>
<evidence type="ECO:0000256" key="1">
    <source>
        <dbReference type="PROSITE-ProRule" id="PRU00169"/>
    </source>
</evidence>
<feature type="modified residue" description="4-aspartylphosphate" evidence="1">
    <location>
        <position position="57"/>
    </location>
</feature>
<dbReference type="PROSITE" id="PS50110">
    <property type="entry name" value="RESPONSE_REGULATORY"/>
    <property type="match status" value="1"/>
</dbReference>
<evidence type="ECO:0000313" key="3">
    <source>
        <dbReference type="EMBL" id="GAA4393764.1"/>
    </source>
</evidence>
<gene>
    <name evidence="3" type="ORF">GCM10023186_45670</name>
</gene>
<dbReference type="InterPro" id="IPR001789">
    <property type="entry name" value="Sig_transdc_resp-reg_receiver"/>
</dbReference>
<dbReference type="Proteomes" id="UP001500454">
    <property type="component" value="Unassembled WGS sequence"/>
</dbReference>
<dbReference type="SUPFAM" id="SSF52172">
    <property type="entry name" value="CheY-like"/>
    <property type="match status" value="1"/>
</dbReference>
<protein>
    <submittedName>
        <fullName evidence="3">Response regulator</fullName>
    </submittedName>
</protein>
<reference evidence="4" key="1">
    <citation type="journal article" date="2019" name="Int. J. Syst. Evol. Microbiol.">
        <title>The Global Catalogue of Microorganisms (GCM) 10K type strain sequencing project: providing services to taxonomists for standard genome sequencing and annotation.</title>
        <authorList>
            <consortium name="The Broad Institute Genomics Platform"/>
            <consortium name="The Broad Institute Genome Sequencing Center for Infectious Disease"/>
            <person name="Wu L."/>
            <person name="Ma J."/>
        </authorList>
    </citation>
    <scope>NUCLEOTIDE SEQUENCE [LARGE SCALE GENOMIC DNA]</scope>
    <source>
        <strain evidence="4">JCM 17924</strain>
    </source>
</reference>
<dbReference type="PANTHER" id="PTHR44520:SF2">
    <property type="entry name" value="RESPONSE REGULATOR RCP1"/>
    <property type="match status" value="1"/>
</dbReference>
<evidence type="ECO:0000313" key="4">
    <source>
        <dbReference type="Proteomes" id="UP001500454"/>
    </source>
</evidence>
<dbReference type="InterPro" id="IPR011006">
    <property type="entry name" value="CheY-like_superfamily"/>
</dbReference>
<feature type="domain" description="Response regulatory" evidence="2">
    <location>
        <begin position="2"/>
        <end position="127"/>
    </location>
</feature>
<dbReference type="SMART" id="SM00448">
    <property type="entry name" value="REC"/>
    <property type="match status" value="1"/>
</dbReference>
<evidence type="ECO:0000259" key="2">
    <source>
        <dbReference type="PROSITE" id="PS50110"/>
    </source>
</evidence>
<name>A0ABP8JPG9_9BACT</name>
<dbReference type="EMBL" id="BAABHA010000015">
    <property type="protein sequence ID" value="GAA4393764.1"/>
    <property type="molecule type" value="Genomic_DNA"/>
</dbReference>
<dbReference type="InterPro" id="IPR052893">
    <property type="entry name" value="TCS_response_regulator"/>
</dbReference>
<comment type="caution">
    <text evidence="3">The sequence shown here is derived from an EMBL/GenBank/DDBJ whole genome shotgun (WGS) entry which is preliminary data.</text>
</comment>
<dbReference type="PANTHER" id="PTHR44520">
    <property type="entry name" value="RESPONSE REGULATOR RCP1-RELATED"/>
    <property type="match status" value="1"/>
</dbReference>
<dbReference type="RefSeq" id="WP_345228079.1">
    <property type="nucleotide sequence ID" value="NZ_BAABHA010000015.1"/>
</dbReference>